<dbReference type="EMBL" id="BPQP01000001">
    <property type="protein sequence ID" value="GJD92913.1"/>
    <property type="molecule type" value="Genomic_DNA"/>
</dbReference>
<name>A0ABQ4RTC1_9HYPH</name>
<reference evidence="1" key="2">
    <citation type="submission" date="2021-08" db="EMBL/GenBank/DDBJ databases">
        <authorList>
            <person name="Tani A."/>
            <person name="Ola A."/>
            <person name="Ogura Y."/>
            <person name="Katsura K."/>
            <person name="Hayashi T."/>
        </authorList>
    </citation>
    <scope>NUCLEOTIDE SEQUENCE</scope>
    <source>
        <strain evidence="1">DSM 19015</strain>
    </source>
</reference>
<organism evidence="1 2">
    <name type="scientific">Methylobacterium iners</name>
    <dbReference type="NCBI Taxonomy" id="418707"/>
    <lineage>
        <taxon>Bacteria</taxon>
        <taxon>Pseudomonadati</taxon>
        <taxon>Pseudomonadota</taxon>
        <taxon>Alphaproteobacteria</taxon>
        <taxon>Hyphomicrobiales</taxon>
        <taxon>Methylobacteriaceae</taxon>
        <taxon>Methylobacterium</taxon>
    </lineage>
</organism>
<dbReference type="RefSeq" id="WP_238242009.1">
    <property type="nucleotide sequence ID" value="NZ_BPQP01000001.1"/>
</dbReference>
<evidence type="ECO:0000313" key="1">
    <source>
        <dbReference type="EMBL" id="GJD92913.1"/>
    </source>
</evidence>
<evidence type="ECO:0008006" key="3">
    <source>
        <dbReference type="Google" id="ProtNLM"/>
    </source>
</evidence>
<gene>
    <name evidence="1" type="ORF">OCOJLMKI_0096</name>
</gene>
<proteinExistence type="predicted"/>
<evidence type="ECO:0000313" key="2">
    <source>
        <dbReference type="Proteomes" id="UP001055125"/>
    </source>
</evidence>
<keyword evidence="2" id="KW-1185">Reference proteome</keyword>
<dbReference type="Proteomes" id="UP001055125">
    <property type="component" value="Unassembled WGS sequence"/>
</dbReference>
<sequence length="69" mass="7527">MQLVAVILVCAITTAPADCTRESALDVVVRPVAMPMECMSQGQALGASALDVRREDERYLMVRCEKRAS</sequence>
<reference evidence="1" key="1">
    <citation type="journal article" date="2021" name="Front. Microbiol.">
        <title>Comprehensive Comparative Genomics and Phenotyping of Methylobacterium Species.</title>
        <authorList>
            <person name="Alessa O."/>
            <person name="Ogura Y."/>
            <person name="Fujitani Y."/>
            <person name="Takami H."/>
            <person name="Hayashi T."/>
            <person name="Sahin N."/>
            <person name="Tani A."/>
        </authorList>
    </citation>
    <scope>NUCLEOTIDE SEQUENCE</scope>
    <source>
        <strain evidence="1">DSM 19015</strain>
    </source>
</reference>
<accession>A0ABQ4RTC1</accession>
<protein>
    <recommendedName>
        <fullName evidence="3">Ribosomal protein S27</fullName>
    </recommendedName>
</protein>
<comment type="caution">
    <text evidence="1">The sequence shown here is derived from an EMBL/GenBank/DDBJ whole genome shotgun (WGS) entry which is preliminary data.</text>
</comment>